<dbReference type="STRING" id="683125.SAMN05660206_103206"/>
<evidence type="ECO:0008006" key="3">
    <source>
        <dbReference type="Google" id="ProtNLM"/>
    </source>
</evidence>
<dbReference type="InterPro" id="IPR008962">
    <property type="entry name" value="PapD-like_sf"/>
</dbReference>
<keyword evidence="2" id="KW-1185">Reference proteome</keyword>
<sequence length="288" mass="32718">MLFARNAPTFVVYVFTINMKHITFFLYSLFFLHFAQAQTGLTVGPPRLYFTANSGQNQSELLEVTNPSKDYTLELSVSFQDWEYSEYGDNVLAQAGTLSNSCAEWISVSEPFFMLNPGETKQLTVNLQVPSAFVYTDATPVHTAMLFVTQLNPKEGQDRDGANIRVAVRSGVKVYHRFPDRNNPDLEIQNLRYLPQDSTSSFLEASFEATGNVWLEGEITVELLNQDSGDKIRLEKQNFFCLPHDKRKHYIALPKDLQAGEYLASVVMSYGDNNRIKIGELIFKHEND</sequence>
<evidence type="ECO:0000313" key="2">
    <source>
        <dbReference type="Proteomes" id="UP000198785"/>
    </source>
</evidence>
<name>A0A1I6R8Q1_9SPHI</name>
<proteinExistence type="predicted"/>
<gene>
    <name evidence="1" type="ORF">SAMN05660206_103206</name>
</gene>
<organism evidence="1 2">
    <name type="scientific">Sphingobacterium wenxiniae</name>
    <dbReference type="NCBI Taxonomy" id="683125"/>
    <lineage>
        <taxon>Bacteria</taxon>
        <taxon>Pseudomonadati</taxon>
        <taxon>Bacteroidota</taxon>
        <taxon>Sphingobacteriia</taxon>
        <taxon>Sphingobacteriales</taxon>
        <taxon>Sphingobacteriaceae</taxon>
        <taxon>Sphingobacterium</taxon>
    </lineage>
</organism>
<dbReference type="SUPFAM" id="SSF49354">
    <property type="entry name" value="PapD-like"/>
    <property type="match status" value="1"/>
</dbReference>
<protein>
    <recommendedName>
        <fullName evidence="3">P pilus assembly protein, chaperone PapD</fullName>
    </recommendedName>
</protein>
<dbReference type="Proteomes" id="UP000198785">
    <property type="component" value="Unassembled WGS sequence"/>
</dbReference>
<dbReference type="AlphaFoldDB" id="A0A1I6R8Q1"/>
<dbReference type="EMBL" id="FOZZ01000003">
    <property type="protein sequence ID" value="SFS61081.1"/>
    <property type="molecule type" value="Genomic_DNA"/>
</dbReference>
<accession>A0A1I6R8Q1</accession>
<evidence type="ECO:0000313" key="1">
    <source>
        <dbReference type="EMBL" id="SFS61081.1"/>
    </source>
</evidence>
<reference evidence="1 2" key="1">
    <citation type="submission" date="2016-10" db="EMBL/GenBank/DDBJ databases">
        <authorList>
            <person name="de Groot N.N."/>
        </authorList>
    </citation>
    <scope>NUCLEOTIDE SEQUENCE [LARGE SCALE GENOMIC DNA]</scope>
    <source>
        <strain evidence="1 2">DSM 22789</strain>
    </source>
</reference>